<dbReference type="AlphaFoldDB" id="A0A2K3LKC2"/>
<dbReference type="OrthoDB" id="1667348at2759"/>
<name>A0A2K3LKC2_TRIPR</name>
<evidence type="ECO:0000256" key="7">
    <source>
        <dbReference type="SAM" id="Phobius"/>
    </source>
</evidence>
<keyword evidence="3" id="KW-0732">Signal</keyword>
<feature type="transmembrane region" description="Helical" evidence="7">
    <location>
        <begin position="56"/>
        <end position="80"/>
    </location>
</feature>
<comment type="caution">
    <text evidence="8">The sequence shown here is derived from an EMBL/GenBank/DDBJ whole genome shotgun (WGS) entry which is preliminary data.</text>
</comment>
<evidence type="ECO:0000256" key="2">
    <source>
        <dbReference type="ARBA" id="ARBA00022692"/>
    </source>
</evidence>
<evidence type="ECO:0000256" key="3">
    <source>
        <dbReference type="ARBA" id="ARBA00022729"/>
    </source>
</evidence>
<feature type="transmembrane region" description="Helical" evidence="7">
    <location>
        <begin position="7"/>
        <end position="27"/>
    </location>
</feature>
<dbReference type="InterPro" id="IPR009606">
    <property type="entry name" value="DEAL/Modifying_wall_lignin1/2"/>
</dbReference>
<dbReference type="GO" id="GO:0012505">
    <property type="term" value="C:endomembrane system"/>
    <property type="evidence" value="ECO:0007669"/>
    <property type="project" value="UniProtKB-SubCell"/>
</dbReference>
<evidence type="ECO:0000256" key="1">
    <source>
        <dbReference type="ARBA" id="ARBA00004127"/>
    </source>
</evidence>
<dbReference type="Gramene" id="Tp57577_TGAC_v2_mRNA33752">
    <property type="protein sequence ID" value="Tp57577_TGAC_v2_mRNA33752"/>
    <property type="gene ID" value="Tp57577_TGAC_v2_gene32652"/>
</dbReference>
<organism evidence="8 9">
    <name type="scientific">Trifolium pratense</name>
    <name type="common">Red clover</name>
    <dbReference type="NCBI Taxonomy" id="57577"/>
    <lineage>
        <taxon>Eukaryota</taxon>
        <taxon>Viridiplantae</taxon>
        <taxon>Streptophyta</taxon>
        <taxon>Embryophyta</taxon>
        <taxon>Tracheophyta</taxon>
        <taxon>Spermatophyta</taxon>
        <taxon>Magnoliopsida</taxon>
        <taxon>eudicotyledons</taxon>
        <taxon>Gunneridae</taxon>
        <taxon>Pentapetalae</taxon>
        <taxon>rosids</taxon>
        <taxon>fabids</taxon>
        <taxon>Fabales</taxon>
        <taxon>Fabaceae</taxon>
        <taxon>Papilionoideae</taxon>
        <taxon>50 kb inversion clade</taxon>
        <taxon>NPAAA clade</taxon>
        <taxon>Hologalegina</taxon>
        <taxon>IRL clade</taxon>
        <taxon>Trifolieae</taxon>
        <taxon>Trifolium</taxon>
    </lineage>
</organism>
<evidence type="ECO:0000256" key="5">
    <source>
        <dbReference type="ARBA" id="ARBA00023136"/>
    </source>
</evidence>
<protein>
    <submittedName>
        <fullName evidence="8">Uncharacterized protein</fullName>
    </submittedName>
</protein>
<keyword evidence="4 7" id="KW-1133">Transmembrane helix</keyword>
<gene>
    <name evidence="8" type="ORF">L195_g034973</name>
</gene>
<accession>A0A2K3LKC2</accession>
<evidence type="ECO:0000313" key="8">
    <source>
        <dbReference type="EMBL" id="PNX78990.1"/>
    </source>
</evidence>
<evidence type="ECO:0000256" key="4">
    <source>
        <dbReference type="ARBA" id="ARBA00022989"/>
    </source>
</evidence>
<dbReference type="STRING" id="57577.A0A2K3LKC2"/>
<dbReference type="Proteomes" id="UP000236291">
    <property type="component" value="Unassembled WGS sequence"/>
</dbReference>
<comment type="subcellular location">
    <subcellularLocation>
        <location evidence="1">Endomembrane system</location>
        <topology evidence="1">Multi-pass membrane protein</topology>
    </subcellularLocation>
</comment>
<proteinExistence type="inferred from homology"/>
<keyword evidence="5 7" id="KW-0472">Membrane</keyword>
<feature type="transmembrane region" description="Helical" evidence="7">
    <location>
        <begin position="134"/>
        <end position="155"/>
    </location>
</feature>
<sequence>MAKNYGFLICILVMVMDIVAGILGIQAETAQNKEKPIKVWILECRYPSHQAFQLGLAAVILLSLAHIIANLLGGCVCVWSKDQYRSATANRQLAVAFLIFSWIVLAVAFSMLIIGTLANSRSRKSCGIFNHRFLFIGGILCFIHGLFTVPYYVSATAMRREEKRRLESLGGPAIRR</sequence>
<dbReference type="PANTHER" id="PTHR31769">
    <property type="entry name" value="OS07G0462200 PROTEIN-RELATED"/>
    <property type="match status" value="1"/>
</dbReference>
<reference evidence="8 9" key="1">
    <citation type="journal article" date="2014" name="Am. J. Bot.">
        <title>Genome assembly and annotation for red clover (Trifolium pratense; Fabaceae).</title>
        <authorList>
            <person name="Istvanek J."/>
            <person name="Jaros M."/>
            <person name="Krenek A."/>
            <person name="Repkova J."/>
        </authorList>
    </citation>
    <scope>NUCLEOTIDE SEQUENCE [LARGE SCALE GENOMIC DNA]</scope>
    <source>
        <strain evidence="9">cv. Tatra</strain>
        <tissue evidence="8">Young leaves</tissue>
    </source>
</reference>
<feature type="transmembrane region" description="Helical" evidence="7">
    <location>
        <begin position="92"/>
        <end position="114"/>
    </location>
</feature>
<dbReference type="EMBL" id="ASHM01035105">
    <property type="protein sequence ID" value="PNX78990.1"/>
    <property type="molecule type" value="Genomic_DNA"/>
</dbReference>
<evidence type="ECO:0000313" key="9">
    <source>
        <dbReference type="Proteomes" id="UP000236291"/>
    </source>
</evidence>
<evidence type="ECO:0000256" key="6">
    <source>
        <dbReference type="ARBA" id="ARBA00029467"/>
    </source>
</evidence>
<comment type="similarity">
    <text evidence="6">Belongs to the DESIGUAL family.</text>
</comment>
<reference evidence="8 9" key="2">
    <citation type="journal article" date="2017" name="Front. Plant Sci.">
        <title>Gene Classification and Mining of Molecular Markers Useful in Red Clover (Trifolium pratense) Breeding.</title>
        <authorList>
            <person name="Istvanek J."/>
            <person name="Dluhosova J."/>
            <person name="Dluhos P."/>
            <person name="Patkova L."/>
            <person name="Nedelnik J."/>
            <person name="Repkova J."/>
        </authorList>
    </citation>
    <scope>NUCLEOTIDE SEQUENCE [LARGE SCALE GENOMIC DNA]</scope>
    <source>
        <strain evidence="9">cv. Tatra</strain>
        <tissue evidence="8">Young leaves</tissue>
    </source>
</reference>
<dbReference type="Pfam" id="PF06749">
    <property type="entry name" value="DUF1218"/>
    <property type="match status" value="1"/>
</dbReference>
<dbReference type="InterPro" id="IPR052222">
    <property type="entry name" value="DESIGUAL"/>
</dbReference>
<keyword evidence="2 7" id="KW-0812">Transmembrane</keyword>